<dbReference type="GO" id="GO:0005886">
    <property type="term" value="C:plasma membrane"/>
    <property type="evidence" value="ECO:0007669"/>
    <property type="project" value="UniProtKB-SubCell"/>
</dbReference>
<keyword evidence="4 6" id="KW-0472">Membrane</keyword>
<keyword evidence="3 6" id="KW-1133">Transmembrane helix</keyword>
<accession>A0A1G7LXC2</accession>
<evidence type="ECO:0000256" key="2">
    <source>
        <dbReference type="ARBA" id="ARBA00022692"/>
    </source>
</evidence>
<feature type="region of interest" description="Disordered" evidence="5">
    <location>
        <begin position="1"/>
        <end position="35"/>
    </location>
</feature>
<keyword evidence="2 6" id="KW-0812">Transmembrane</keyword>
<evidence type="ECO:0000256" key="3">
    <source>
        <dbReference type="ARBA" id="ARBA00022989"/>
    </source>
</evidence>
<dbReference type="CDD" id="cd13966">
    <property type="entry name" value="PT_UbiA_4"/>
    <property type="match status" value="1"/>
</dbReference>
<sequence length="320" mass="34132">MTSAVSDQNRSAEGEGSRPADEQHRPAGEDRERAAGSGSEGLRYLLVLSRPRFWLYLAGPVAVGVTYGIGDVSGLFTPTTVALALYFLVPANVFLYGVNDVFDADIDELNPKKAGREARWQGSRPVVAAVVASGALGLATLAITPRVAWPYLLGFLVLAVGYSAPPARFKTTPFLDSLSNGLYALPGAAAYATVAGAHPPLAALAGAWLWTMGMHTFSAIPDIEPDRAAGIDTTATFLGESRTYAYCFAAWTAAAAAFWLVDPRLGALLAVYPVFVAWVARSSVSVDRAYWWFPALNTVVGTLLSMGGLWRVYPLWEALP</sequence>
<feature type="transmembrane region" description="Helical" evidence="6">
    <location>
        <begin position="123"/>
        <end position="142"/>
    </location>
</feature>
<dbReference type="InterPro" id="IPR050475">
    <property type="entry name" value="Prenyltransferase_related"/>
</dbReference>
<dbReference type="PANTHER" id="PTHR42723:SF1">
    <property type="entry name" value="CHLOROPHYLL SYNTHASE, CHLOROPLASTIC"/>
    <property type="match status" value="1"/>
</dbReference>
<proteinExistence type="predicted"/>
<gene>
    <name evidence="7" type="ORF">SAMN04488067_105145</name>
</gene>
<dbReference type="EMBL" id="FNBO01000005">
    <property type="protein sequence ID" value="SDF54218.1"/>
    <property type="molecule type" value="Genomic_DNA"/>
</dbReference>
<dbReference type="InterPro" id="IPR044878">
    <property type="entry name" value="UbiA_sf"/>
</dbReference>
<feature type="transmembrane region" description="Helical" evidence="6">
    <location>
        <begin position="291"/>
        <end position="313"/>
    </location>
</feature>
<evidence type="ECO:0000256" key="6">
    <source>
        <dbReference type="SAM" id="Phobius"/>
    </source>
</evidence>
<evidence type="ECO:0000313" key="7">
    <source>
        <dbReference type="EMBL" id="SDF54218.1"/>
    </source>
</evidence>
<dbReference type="NCBIfam" id="NF009516">
    <property type="entry name" value="PRK12875.1"/>
    <property type="match status" value="1"/>
</dbReference>
<feature type="compositionally biased region" description="Basic and acidic residues" evidence="5">
    <location>
        <begin position="10"/>
        <end position="34"/>
    </location>
</feature>
<dbReference type="Proteomes" id="UP000324020">
    <property type="component" value="Unassembled WGS sequence"/>
</dbReference>
<dbReference type="PANTHER" id="PTHR42723">
    <property type="entry name" value="CHLOROPHYLL SYNTHASE"/>
    <property type="match status" value="1"/>
</dbReference>
<dbReference type="Gene3D" id="1.20.120.1780">
    <property type="entry name" value="UbiA prenyltransferase"/>
    <property type="match status" value="1"/>
</dbReference>
<reference evidence="7 8" key="1">
    <citation type="submission" date="2016-10" db="EMBL/GenBank/DDBJ databases">
        <authorList>
            <person name="Varghese N."/>
            <person name="Submissions S."/>
        </authorList>
    </citation>
    <scope>NUCLEOTIDE SEQUENCE [LARGE SCALE GENOMIC DNA]</scope>
    <source>
        <strain evidence="7 8">CGMCC 1.3527</strain>
    </source>
</reference>
<feature type="transmembrane region" description="Helical" evidence="6">
    <location>
        <begin position="267"/>
        <end position="284"/>
    </location>
</feature>
<dbReference type="AlphaFoldDB" id="A0A1G7LXC2"/>
<evidence type="ECO:0000256" key="1">
    <source>
        <dbReference type="ARBA" id="ARBA00004651"/>
    </source>
</evidence>
<feature type="transmembrane region" description="Helical" evidence="6">
    <location>
        <begin position="243"/>
        <end position="261"/>
    </location>
</feature>
<evidence type="ECO:0000256" key="5">
    <source>
        <dbReference type="SAM" id="MobiDB-lite"/>
    </source>
</evidence>
<dbReference type="OrthoDB" id="305381at2157"/>
<keyword evidence="8" id="KW-1185">Reference proteome</keyword>
<keyword evidence="7" id="KW-0808">Transferase</keyword>
<dbReference type="Pfam" id="PF01040">
    <property type="entry name" value="UbiA"/>
    <property type="match status" value="1"/>
</dbReference>
<comment type="subcellular location">
    <subcellularLocation>
        <location evidence="1">Cell membrane</location>
        <topology evidence="1">Multi-pass membrane protein</topology>
    </subcellularLocation>
</comment>
<dbReference type="GO" id="GO:0016765">
    <property type="term" value="F:transferase activity, transferring alkyl or aryl (other than methyl) groups"/>
    <property type="evidence" value="ECO:0007669"/>
    <property type="project" value="InterPro"/>
</dbReference>
<evidence type="ECO:0000313" key="8">
    <source>
        <dbReference type="Proteomes" id="UP000324020"/>
    </source>
</evidence>
<protein>
    <submittedName>
        <fullName evidence="7">4-hydroxybenzoate polyprenyltransferase</fullName>
    </submittedName>
</protein>
<organism evidence="7 8">
    <name type="scientific">Halorubrum xinjiangense</name>
    <dbReference type="NCBI Taxonomy" id="261291"/>
    <lineage>
        <taxon>Archaea</taxon>
        <taxon>Methanobacteriati</taxon>
        <taxon>Methanobacteriota</taxon>
        <taxon>Stenosarchaea group</taxon>
        <taxon>Halobacteria</taxon>
        <taxon>Halobacteriales</taxon>
        <taxon>Haloferacaceae</taxon>
        <taxon>Halorubrum</taxon>
    </lineage>
</organism>
<evidence type="ECO:0000256" key="4">
    <source>
        <dbReference type="ARBA" id="ARBA00023136"/>
    </source>
</evidence>
<feature type="transmembrane region" description="Helical" evidence="6">
    <location>
        <begin position="53"/>
        <end position="70"/>
    </location>
</feature>
<name>A0A1G7LXC2_9EURY</name>
<dbReference type="RefSeq" id="WP_149798503.1">
    <property type="nucleotide sequence ID" value="NZ_FNBO01000005.1"/>
</dbReference>
<feature type="transmembrane region" description="Helical" evidence="6">
    <location>
        <begin position="82"/>
        <end position="102"/>
    </location>
</feature>
<dbReference type="Gene3D" id="1.10.357.140">
    <property type="entry name" value="UbiA prenyltransferase"/>
    <property type="match status" value="1"/>
</dbReference>
<dbReference type="InterPro" id="IPR000537">
    <property type="entry name" value="UbiA_prenyltransferase"/>
</dbReference>